<evidence type="ECO:0000256" key="2">
    <source>
        <dbReference type="ARBA" id="ARBA00023150"/>
    </source>
</evidence>
<reference evidence="6" key="2">
    <citation type="submission" date="2019-02" db="EMBL/GenBank/DDBJ databases">
        <authorList>
            <person name="Chen S.-C."/>
            <person name="Chien H.-H."/>
            <person name="Lai M.-C."/>
        </authorList>
    </citation>
    <scope>NUCLEOTIDE SEQUENCE</scope>
    <source>
        <strain evidence="6">N2F9704</strain>
    </source>
</reference>
<comment type="similarity">
    <text evidence="4">Belongs to the MoaC family.</text>
</comment>
<dbReference type="NCBIfam" id="TIGR00581">
    <property type="entry name" value="moaC"/>
    <property type="match status" value="1"/>
</dbReference>
<proteinExistence type="inferred from homology"/>
<reference evidence="6" key="1">
    <citation type="journal article" date="2001" name="Int. J. Syst. Evol. Microbiol.">
        <title>Methanofollis aquaemaris sp. nov., a methanogen isolated from an aquaculture fish pond.</title>
        <authorList>
            <person name="Lai M.C."/>
            <person name="Chen S.C."/>
        </authorList>
    </citation>
    <scope>NUCLEOTIDE SEQUENCE</scope>
    <source>
        <strain evidence="6">N2F9704</strain>
    </source>
</reference>
<comment type="subunit">
    <text evidence="4">Homohexamer; trimer of dimers.</text>
</comment>
<comment type="function">
    <text evidence="4">Catalyzes the conversion of (8S)-3',8-cyclo-7,8-dihydroguanosine 5'-triphosphate to cyclic pyranopterin monophosphate (cPMP).</text>
</comment>
<keyword evidence="2 4" id="KW-0501">Molybdenum cofactor biosynthesis</keyword>
<evidence type="ECO:0000313" key="6">
    <source>
        <dbReference type="EMBL" id="QSZ67835.1"/>
    </source>
</evidence>
<dbReference type="GO" id="GO:0006777">
    <property type="term" value="P:Mo-molybdopterin cofactor biosynthetic process"/>
    <property type="evidence" value="ECO:0007669"/>
    <property type="project" value="UniProtKB-UniRule"/>
</dbReference>
<evidence type="ECO:0000259" key="5">
    <source>
        <dbReference type="Pfam" id="PF01967"/>
    </source>
</evidence>
<dbReference type="RefSeq" id="WP_265580755.1">
    <property type="nucleotide sequence ID" value="NZ_CP036172.1"/>
</dbReference>
<name>A0A8A3S6S1_9EURY</name>
<dbReference type="GO" id="GO:0061799">
    <property type="term" value="F:cyclic pyranopterin monophosphate synthase activity"/>
    <property type="evidence" value="ECO:0007669"/>
    <property type="project" value="UniProtKB-UniRule"/>
</dbReference>
<evidence type="ECO:0000256" key="4">
    <source>
        <dbReference type="HAMAP-Rule" id="MF_01224"/>
    </source>
</evidence>
<dbReference type="Pfam" id="PF01967">
    <property type="entry name" value="MoaC"/>
    <property type="match status" value="1"/>
</dbReference>
<dbReference type="InterPro" id="IPR023045">
    <property type="entry name" value="MoaC"/>
</dbReference>
<dbReference type="InterPro" id="IPR036522">
    <property type="entry name" value="MoaC_sf"/>
</dbReference>
<comment type="pathway">
    <text evidence="1 4">Cofactor biosynthesis; molybdopterin biosynthesis.</text>
</comment>
<gene>
    <name evidence="4 6" type="primary">moaC</name>
    <name evidence="6" type="ORF">RJ40_10150</name>
</gene>
<dbReference type="SUPFAM" id="SSF55040">
    <property type="entry name" value="Molybdenum cofactor biosynthesis protein C, MoaC"/>
    <property type="match status" value="1"/>
</dbReference>
<dbReference type="NCBIfam" id="NF008999">
    <property type="entry name" value="PRK12343.1"/>
    <property type="match status" value="1"/>
</dbReference>
<dbReference type="EMBL" id="CP036172">
    <property type="protein sequence ID" value="QSZ67835.1"/>
    <property type="molecule type" value="Genomic_DNA"/>
</dbReference>
<feature type="active site" evidence="4">
    <location>
        <position position="126"/>
    </location>
</feature>
<organism evidence="6 7">
    <name type="scientific">Methanofollis aquaemaris</name>
    <dbReference type="NCBI Taxonomy" id="126734"/>
    <lineage>
        <taxon>Archaea</taxon>
        <taxon>Methanobacteriati</taxon>
        <taxon>Methanobacteriota</taxon>
        <taxon>Stenosarchaea group</taxon>
        <taxon>Methanomicrobia</taxon>
        <taxon>Methanomicrobiales</taxon>
        <taxon>Methanomicrobiaceae</taxon>
        <taxon>Methanofollis</taxon>
    </lineage>
</organism>
<dbReference type="Gene3D" id="3.30.70.640">
    <property type="entry name" value="Molybdopterin cofactor biosynthesis C (MoaC) domain"/>
    <property type="match status" value="1"/>
</dbReference>
<dbReference type="UniPathway" id="UPA00344"/>
<dbReference type="InterPro" id="IPR023047">
    <property type="entry name" value="Mo_CF_biosynth-C_arc"/>
</dbReference>
<dbReference type="EC" id="4.6.1.17" evidence="4"/>
<keyword evidence="3 4" id="KW-0456">Lyase</keyword>
<dbReference type="NCBIfam" id="NF006870">
    <property type="entry name" value="PRK09364.1"/>
    <property type="match status" value="1"/>
</dbReference>
<dbReference type="Proteomes" id="UP001042704">
    <property type="component" value="Chromosome"/>
</dbReference>
<feature type="binding site" evidence="4">
    <location>
        <begin position="74"/>
        <end position="76"/>
    </location>
    <ligand>
        <name>substrate</name>
    </ligand>
</feature>
<keyword evidence="7" id="KW-1185">Reference proteome</keyword>
<dbReference type="AlphaFoldDB" id="A0A8A3S6S1"/>
<dbReference type="GeneID" id="76424733"/>
<protein>
    <recommendedName>
        <fullName evidence="4">Probable cyclic pyranopterin monophosphate synthase</fullName>
        <ecNumber evidence="4">4.6.1.17</ecNumber>
    </recommendedName>
    <alternativeName>
        <fullName evidence="4">Molybdenum cofactor biosynthesis protein C</fullName>
    </alternativeName>
</protein>
<evidence type="ECO:0000256" key="3">
    <source>
        <dbReference type="ARBA" id="ARBA00023239"/>
    </source>
</evidence>
<comment type="catalytic activity">
    <reaction evidence="4">
        <text>(8S)-3',8-cyclo-7,8-dihydroguanosine 5'-triphosphate = cyclic pyranopterin phosphate + diphosphate</text>
        <dbReference type="Rhea" id="RHEA:49580"/>
        <dbReference type="ChEBI" id="CHEBI:33019"/>
        <dbReference type="ChEBI" id="CHEBI:59648"/>
        <dbReference type="ChEBI" id="CHEBI:131766"/>
        <dbReference type="EC" id="4.6.1.17"/>
    </reaction>
</comment>
<dbReference type="HAMAP" id="MF_01224_A">
    <property type="entry name" value="MoaC_A"/>
    <property type="match status" value="1"/>
</dbReference>
<dbReference type="KEGG" id="maqe:RJ40_10150"/>
<accession>A0A8A3S6S1</accession>
<sequence length="157" mass="16933">MVEFTHIADDRAHMVDVSAKPDVVRTAVAAGRIYLRPETLEAIRSGTTIKGNVLATARVAATLAVKDTPRIIPMCHPLALGGVEVEFEETGEDAIEAKVSVRSYGKTGVEMEALTGVSAALLTVWDMVKSAEKDEDGQYPVTRIEGIRVIEKRKGTV</sequence>
<evidence type="ECO:0000313" key="7">
    <source>
        <dbReference type="Proteomes" id="UP001042704"/>
    </source>
</evidence>
<evidence type="ECO:0000256" key="1">
    <source>
        <dbReference type="ARBA" id="ARBA00005046"/>
    </source>
</evidence>
<dbReference type="CDD" id="cd01419">
    <property type="entry name" value="MoaC_A"/>
    <property type="match status" value="1"/>
</dbReference>
<feature type="binding site" evidence="4">
    <location>
        <begin position="111"/>
        <end position="112"/>
    </location>
    <ligand>
        <name>substrate</name>
    </ligand>
</feature>
<feature type="domain" description="Molybdopterin cofactor biosynthesis C (MoaC)" evidence="5">
    <location>
        <begin position="14"/>
        <end position="155"/>
    </location>
</feature>
<dbReference type="InterPro" id="IPR002820">
    <property type="entry name" value="Mopterin_CF_biosynth-C_dom"/>
</dbReference>